<gene>
    <name evidence="1" type="ORF">PLEI_3399</name>
</gene>
<accession>V5EPP3</accession>
<proteinExistence type="predicted"/>
<evidence type="ECO:0000313" key="2">
    <source>
        <dbReference type="Proteomes" id="UP000030675"/>
    </source>
</evidence>
<reference evidence="2" key="1">
    <citation type="submission" date="2012-12" db="EMBL/GenBank/DDBJ databases">
        <title>Genome Sequence of Photobacterium leiognathi lrivu.4.1.</title>
        <authorList>
            <person name="Urbanczyk H."/>
            <person name="Ogura Y."/>
            <person name="Hayashi T."/>
            <person name="Dunlap P.V."/>
        </authorList>
    </citation>
    <scope>NUCLEOTIDE SEQUENCE [LARGE SCALE GENOMIC DNA]</scope>
    <source>
        <strain evidence="2">lrivu.4.1</strain>
    </source>
</reference>
<dbReference type="Proteomes" id="UP000030675">
    <property type="component" value="Unassembled WGS sequence"/>
</dbReference>
<name>V5EPP3_PHOLE</name>
<dbReference type="AlphaFoldDB" id="V5EPP3"/>
<dbReference type="HOGENOM" id="CLU_3255530_0_0_6"/>
<evidence type="ECO:0000313" key="1">
    <source>
        <dbReference type="EMBL" id="GAD31736.1"/>
    </source>
</evidence>
<dbReference type="EMBL" id="DF196821">
    <property type="protein sequence ID" value="GAD31736.1"/>
    <property type="molecule type" value="Genomic_DNA"/>
</dbReference>
<organism evidence="1 2">
    <name type="scientific">Photobacterium leiognathi lrivu.4.1</name>
    <dbReference type="NCBI Taxonomy" id="1248232"/>
    <lineage>
        <taxon>Bacteria</taxon>
        <taxon>Pseudomonadati</taxon>
        <taxon>Pseudomonadota</taxon>
        <taxon>Gammaproteobacteria</taxon>
        <taxon>Vibrionales</taxon>
        <taxon>Vibrionaceae</taxon>
        <taxon>Photobacterium</taxon>
    </lineage>
</organism>
<sequence length="42" mass="4894">MAGEKSVEVLLRQICIKIVKIQGRLIGLFIDSVYSFIKWIRE</sequence>
<protein>
    <submittedName>
        <fullName evidence="1">Uncharacterized protein</fullName>
    </submittedName>
</protein>